<feature type="domain" description="tRNA(Ile)-lysidine/2-thiocytidine synthase N-terminal" evidence="2">
    <location>
        <begin position="20"/>
        <end position="127"/>
    </location>
</feature>
<dbReference type="Gene3D" id="3.40.50.620">
    <property type="entry name" value="HUPs"/>
    <property type="match status" value="1"/>
</dbReference>
<gene>
    <name evidence="3" type="ORF">R28058_19001</name>
</gene>
<dbReference type="PANTHER" id="PTHR43169:SF2">
    <property type="entry name" value="NAD_GMP SYNTHASE DOMAIN-CONTAINING PROTEIN"/>
    <property type="match status" value="1"/>
</dbReference>
<evidence type="ECO:0000313" key="4">
    <source>
        <dbReference type="Proteomes" id="UP000049127"/>
    </source>
</evidence>
<protein>
    <submittedName>
        <fullName evidence="3">TIGR00268 family protein</fullName>
    </submittedName>
</protein>
<dbReference type="OrthoDB" id="9776919at2"/>
<sequence length="269" mass="30830">MDTSNKLDILKDRLKELGSVLVAFSGGVDSTFLLKVAKDTLGESCTAVTIHAMMHSNREIEEAKAYAKVLGIKHIVLKLEEFNIDEFINNDAKRCYYCKKAIFTKMKNIADKNNINYILDGTNLDDLSDYRPGLKALEELGVQSPLKDSFMTKEDIRILSKELDVPTFNKPAFACLATRIPYGEAITNEKLRRIEESENYLQDLGFRQYRVRTHNELARIEVEESEIHKFFNNDLLKETHNKLIEIGFKYVTLDLIGYKMGSMNDEIKS</sequence>
<dbReference type="GO" id="GO:0016783">
    <property type="term" value="F:sulfurtransferase activity"/>
    <property type="evidence" value="ECO:0007669"/>
    <property type="project" value="InterPro"/>
</dbReference>
<dbReference type="NCBIfam" id="TIGR00268">
    <property type="entry name" value="ATP-dependent sacrificial sulfur transferase LarE"/>
    <property type="match status" value="1"/>
</dbReference>
<dbReference type="SUPFAM" id="SSF52402">
    <property type="entry name" value="Adenine nucleotide alpha hydrolases-like"/>
    <property type="match status" value="1"/>
</dbReference>
<organism evidence="3 4">
    <name type="scientific">Paraclostridium sordellii</name>
    <name type="common">Clostridium sordellii</name>
    <dbReference type="NCBI Taxonomy" id="1505"/>
    <lineage>
        <taxon>Bacteria</taxon>
        <taxon>Bacillati</taxon>
        <taxon>Bacillota</taxon>
        <taxon>Clostridia</taxon>
        <taxon>Peptostreptococcales</taxon>
        <taxon>Peptostreptococcaceae</taxon>
        <taxon>Paraclostridium</taxon>
    </lineage>
</organism>
<evidence type="ECO:0000259" key="2">
    <source>
        <dbReference type="Pfam" id="PF01171"/>
    </source>
</evidence>
<dbReference type="AlphaFoldDB" id="A0A0C7QU55"/>
<name>A0A0C7QU55_PARSO</name>
<dbReference type="InterPro" id="IPR005232">
    <property type="entry name" value="LarE"/>
</dbReference>
<feature type="active site" description="Nucleophile and sulfur donor" evidence="1">
    <location>
        <position position="175"/>
    </location>
</feature>
<dbReference type="PIRSF" id="PIRSF006661">
    <property type="entry name" value="PP-lp_UCP006661"/>
    <property type="match status" value="1"/>
</dbReference>
<reference evidence="3 4" key="1">
    <citation type="submission" date="2015-01" db="EMBL/GenBank/DDBJ databases">
        <authorList>
            <person name="Aslett A.Martin."/>
            <person name="De Silva Nishadi"/>
        </authorList>
    </citation>
    <scope>NUCLEOTIDE SEQUENCE [LARGE SCALE GENOMIC DNA]</scope>
    <source>
        <strain evidence="3 4">R28058</strain>
    </source>
</reference>
<accession>A0A0C7QU55</accession>
<dbReference type="PANTHER" id="PTHR43169">
    <property type="entry name" value="EXSB FAMILY PROTEIN"/>
    <property type="match status" value="1"/>
</dbReference>
<dbReference type="InterPro" id="IPR014729">
    <property type="entry name" value="Rossmann-like_a/b/a_fold"/>
</dbReference>
<dbReference type="RefSeq" id="WP_055335517.1">
    <property type="nucleotide sequence ID" value="NZ_CDNF01000035.1"/>
</dbReference>
<dbReference type="EMBL" id="CEKZ01000003">
    <property type="protein sequence ID" value="CEQ04167.1"/>
    <property type="molecule type" value="Genomic_DNA"/>
</dbReference>
<dbReference type="Proteomes" id="UP000049127">
    <property type="component" value="Unassembled WGS sequence"/>
</dbReference>
<evidence type="ECO:0000256" key="1">
    <source>
        <dbReference type="PIRSR" id="PIRSR006661-1"/>
    </source>
</evidence>
<dbReference type="InterPro" id="IPR011063">
    <property type="entry name" value="TilS/TtcA_N"/>
</dbReference>
<evidence type="ECO:0000313" key="3">
    <source>
        <dbReference type="EMBL" id="CEQ04167.1"/>
    </source>
</evidence>
<dbReference type="CDD" id="cd01990">
    <property type="entry name" value="LarE-like"/>
    <property type="match status" value="1"/>
</dbReference>
<dbReference type="Pfam" id="PF01171">
    <property type="entry name" value="ATP_bind_3"/>
    <property type="match status" value="1"/>
</dbReference>
<dbReference type="InterPro" id="IPR052188">
    <property type="entry name" value="Ni-pincer_cofactor_biosynth"/>
</dbReference>
<proteinExistence type="predicted"/>